<keyword evidence="3" id="KW-0812">Transmembrane</keyword>
<name>A0A1I2JCA2_9BACT</name>
<dbReference type="InterPro" id="IPR001932">
    <property type="entry name" value="PPM-type_phosphatase-like_dom"/>
</dbReference>
<dbReference type="SMART" id="SM00331">
    <property type="entry name" value="PP2C_SIG"/>
    <property type="match status" value="1"/>
</dbReference>
<feature type="transmembrane region" description="Helical" evidence="3">
    <location>
        <begin position="343"/>
        <end position="362"/>
    </location>
</feature>
<feature type="transmembrane region" description="Helical" evidence="3">
    <location>
        <begin position="289"/>
        <end position="306"/>
    </location>
</feature>
<organism evidence="5 6">
    <name type="scientific">Thermoflexibacter ruber</name>
    <dbReference type="NCBI Taxonomy" id="1003"/>
    <lineage>
        <taxon>Bacteria</taxon>
        <taxon>Pseudomonadati</taxon>
        <taxon>Bacteroidota</taxon>
        <taxon>Cytophagia</taxon>
        <taxon>Cytophagales</taxon>
        <taxon>Thermoflexibacteraceae</taxon>
        <taxon>Thermoflexibacter</taxon>
    </lineage>
</organism>
<reference evidence="5 6" key="1">
    <citation type="submission" date="2016-10" db="EMBL/GenBank/DDBJ databases">
        <authorList>
            <person name="de Groot N.N."/>
        </authorList>
    </citation>
    <scope>NUCLEOTIDE SEQUENCE [LARGE SCALE GENOMIC DNA]</scope>
    <source>
        <strain>GEY</strain>
        <strain evidence="6">DSM 9560</strain>
    </source>
</reference>
<dbReference type="Pfam" id="PF07696">
    <property type="entry name" value="7TMR-DISMED2"/>
    <property type="match status" value="1"/>
</dbReference>
<dbReference type="InterPro" id="IPR036457">
    <property type="entry name" value="PPM-type-like_dom_sf"/>
</dbReference>
<dbReference type="RefSeq" id="WP_091549126.1">
    <property type="nucleotide sequence ID" value="NZ_FONY01000048.1"/>
</dbReference>
<keyword evidence="1" id="KW-0378">Hydrolase</keyword>
<keyword evidence="2" id="KW-0175">Coiled coil</keyword>
<sequence length="723" mass="83635">MYRFFTILFFLCIFWIFFANAQEIVVFQQEKEIVSLSVPNQVSVLKNKPLFQEVLEENGQKVYMLTHTDAQLSAKAADSMVTWVKFSLQNRMSKDVYLEVGSFSIPYFEVYVPNKVGKYTMKKLGNILPASAKEVRSNLFLIPLISGQDTLTKDFYLAFYHRYTHLAPVEVSTIPLRLGSLPLFIKESHSRDLFFGFFIGIIFIMSVYNFFIYLSIREKAYIYYILHILFTGLSTITFVGYGFDIFWADFPQFNQYVYAFAINLPNCFLIGFSIYFLETFKYAPVWHKVLLLFIFLFIANTLWALTGDYASIVLGQLLILILCLCLFIVSLRTYLKGHRTARFYIIANTSFIAGVVTIILVSNKLIPNNFLTAHANQIGTVLEILLFSLALTDKIKTLTLEREEAQKENLRLVEEQKEILEQKVRERTKELETANQEIIAQNEELMQQQEEILAVNEALEQSHNIIKYTSDRLNKSIQYANQIQQVILPQKEKINRFFKEYFALYYPKDVVSGDFYWFTLLSDHKAIFVLADCTGHGVPGAFMSIIGNTLLHEITKTKNIHLPSEILYNLDIAVRNILKQDESKNSDGMDISVCFFEKQTNSNTYQIIFAGAKSDLFYVKENQIHKLNGDRITIGGLSNRIKTFKDEKITLHEGNLLYFSSDGYIDQNNPERKRFGSQQFQNLLFSISILPMQEQETKLLEVLKAHQQAEEQRDDISVIGIRL</sequence>
<dbReference type="PANTHER" id="PTHR43156:SF9">
    <property type="entry name" value="HAMP DOMAIN-CONTAINING PROTEIN"/>
    <property type="match status" value="1"/>
</dbReference>
<dbReference type="STRING" id="1003.SAMN04488541_10483"/>
<protein>
    <submittedName>
        <fullName evidence="5">Serine phosphatase RsbU, regulator of sigma subunit</fullName>
    </submittedName>
</protein>
<feature type="transmembrane region" description="Helical" evidence="3">
    <location>
        <begin position="312"/>
        <end position="331"/>
    </location>
</feature>
<dbReference type="PANTHER" id="PTHR43156">
    <property type="entry name" value="STAGE II SPORULATION PROTEIN E-RELATED"/>
    <property type="match status" value="1"/>
</dbReference>
<dbReference type="InterPro" id="IPR011623">
    <property type="entry name" value="7TMR_DISM_rcpt_extracell_dom1"/>
</dbReference>
<dbReference type="OrthoDB" id="9806995at2"/>
<dbReference type="Pfam" id="PF07695">
    <property type="entry name" value="7TMR-DISM_7TM"/>
    <property type="match status" value="1"/>
</dbReference>
<feature type="transmembrane region" description="Helical" evidence="3">
    <location>
        <begin position="221"/>
        <end position="243"/>
    </location>
</feature>
<evidence type="ECO:0000256" key="2">
    <source>
        <dbReference type="SAM" id="Coils"/>
    </source>
</evidence>
<dbReference type="Gene3D" id="3.60.40.10">
    <property type="entry name" value="PPM-type phosphatase domain"/>
    <property type="match status" value="1"/>
</dbReference>
<dbReference type="AlphaFoldDB" id="A0A1I2JCA2"/>
<evidence type="ECO:0000256" key="1">
    <source>
        <dbReference type="ARBA" id="ARBA00022801"/>
    </source>
</evidence>
<dbReference type="InterPro" id="IPR052016">
    <property type="entry name" value="Bact_Sigma-Reg"/>
</dbReference>
<proteinExistence type="predicted"/>
<dbReference type="Proteomes" id="UP000199513">
    <property type="component" value="Unassembled WGS sequence"/>
</dbReference>
<keyword evidence="3" id="KW-1133">Transmembrane helix</keyword>
<gene>
    <name evidence="5" type="ORF">SAMN04488541_10483</name>
</gene>
<evidence type="ECO:0000313" key="6">
    <source>
        <dbReference type="Proteomes" id="UP000199513"/>
    </source>
</evidence>
<feature type="domain" description="PPM-type phosphatase" evidence="4">
    <location>
        <begin position="500"/>
        <end position="723"/>
    </location>
</feature>
<dbReference type="EMBL" id="FONY01000048">
    <property type="protein sequence ID" value="SFF52445.1"/>
    <property type="molecule type" value="Genomic_DNA"/>
</dbReference>
<dbReference type="Gene3D" id="2.60.40.2380">
    <property type="match status" value="1"/>
</dbReference>
<evidence type="ECO:0000256" key="3">
    <source>
        <dbReference type="SAM" id="Phobius"/>
    </source>
</evidence>
<dbReference type="Pfam" id="PF07228">
    <property type="entry name" value="SpoIIE"/>
    <property type="match status" value="1"/>
</dbReference>
<feature type="coiled-coil region" evidence="2">
    <location>
        <begin position="388"/>
        <end position="462"/>
    </location>
</feature>
<keyword evidence="6" id="KW-1185">Reference proteome</keyword>
<keyword evidence="3" id="KW-0472">Membrane</keyword>
<dbReference type="InterPro" id="IPR011622">
    <property type="entry name" value="7TMR_DISM_rcpt_extracell_dom2"/>
</dbReference>
<feature type="transmembrane region" description="Helical" evidence="3">
    <location>
        <begin position="193"/>
        <end position="214"/>
    </location>
</feature>
<accession>A0A1I2JCA2</accession>
<feature type="transmembrane region" description="Helical" evidence="3">
    <location>
        <begin position="255"/>
        <end position="277"/>
    </location>
</feature>
<evidence type="ECO:0000313" key="5">
    <source>
        <dbReference type="EMBL" id="SFF52445.1"/>
    </source>
</evidence>
<dbReference type="GO" id="GO:0016791">
    <property type="term" value="F:phosphatase activity"/>
    <property type="evidence" value="ECO:0007669"/>
    <property type="project" value="TreeGrafter"/>
</dbReference>
<evidence type="ECO:0000259" key="4">
    <source>
        <dbReference type="SMART" id="SM00331"/>
    </source>
</evidence>